<feature type="compositionally biased region" description="Polar residues" evidence="2">
    <location>
        <begin position="285"/>
        <end position="296"/>
    </location>
</feature>
<comment type="caution">
    <text evidence="4">The sequence shown here is derived from an EMBL/GenBank/DDBJ whole genome shotgun (WGS) entry which is preliminary data.</text>
</comment>
<keyword evidence="3" id="KW-0472">Membrane</keyword>
<evidence type="ECO:0000256" key="2">
    <source>
        <dbReference type="SAM" id="MobiDB-lite"/>
    </source>
</evidence>
<keyword evidence="5" id="KW-1185">Reference proteome</keyword>
<keyword evidence="3" id="KW-0812">Transmembrane</keyword>
<feature type="coiled-coil region" evidence="1">
    <location>
        <begin position="406"/>
        <end position="433"/>
    </location>
</feature>
<evidence type="ECO:0000313" key="5">
    <source>
        <dbReference type="Proteomes" id="UP001230188"/>
    </source>
</evidence>
<dbReference type="Proteomes" id="UP001230188">
    <property type="component" value="Unassembled WGS sequence"/>
</dbReference>
<evidence type="ECO:0000256" key="3">
    <source>
        <dbReference type="SAM" id="Phobius"/>
    </source>
</evidence>
<gene>
    <name evidence="4" type="ORF">CTAYLR_004684</name>
</gene>
<evidence type="ECO:0000256" key="1">
    <source>
        <dbReference type="SAM" id="Coils"/>
    </source>
</evidence>
<keyword evidence="3" id="KW-1133">Transmembrane helix</keyword>
<dbReference type="EMBL" id="JAQMWT010000552">
    <property type="protein sequence ID" value="KAJ8599581.1"/>
    <property type="molecule type" value="Genomic_DNA"/>
</dbReference>
<protein>
    <submittedName>
        <fullName evidence="4">Uncharacterized protein</fullName>
    </submittedName>
</protein>
<feature type="transmembrane region" description="Helical" evidence="3">
    <location>
        <begin position="492"/>
        <end position="512"/>
    </location>
</feature>
<feature type="transmembrane region" description="Helical" evidence="3">
    <location>
        <begin position="200"/>
        <end position="226"/>
    </location>
</feature>
<name>A0AAD7XIF9_9STRA</name>
<feature type="region of interest" description="Disordered" evidence="2">
    <location>
        <begin position="285"/>
        <end position="327"/>
    </location>
</feature>
<proteinExistence type="predicted"/>
<feature type="non-terminal residue" evidence="4">
    <location>
        <position position="1"/>
    </location>
</feature>
<organism evidence="4 5">
    <name type="scientific">Chrysophaeum taylorii</name>
    <dbReference type="NCBI Taxonomy" id="2483200"/>
    <lineage>
        <taxon>Eukaryota</taxon>
        <taxon>Sar</taxon>
        <taxon>Stramenopiles</taxon>
        <taxon>Ochrophyta</taxon>
        <taxon>Pelagophyceae</taxon>
        <taxon>Pelagomonadales</taxon>
        <taxon>Pelagomonadaceae</taxon>
        <taxon>Chrysophaeum</taxon>
    </lineage>
</organism>
<reference evidence="4" key="1">
    <citation type="submission" date="2023-01" db="EMBL/GenBank/DDBJ databases">
        <title>Metagenome sequencing of chrysophaentin producing Chrysophaeum taylorii.</title>
        <authorList>
            <person name="Davison J."/>
            <person name="Bewley C."/>
        </authorList>
    </citation>
    <scope>NUCLEOTIDE SEQUENCE</scope>
    <source>
        <strain evidence="4">NIES-1699</strain>
    </source>
</reference>
<sequence length="543" mass="61359">DAGKYSFDSGHETARNTPRVRRETIRVTPQGIPSTCARGTGEIPRRVSQPNRVSFVKSLKVCISIIGNYRYAFPTVYYPRIPSVSFAILNNLSFNFANVASSVCLVTTNYYGHLLLMTLGPLGALAAGAAYTYILHRDGFDVYCTYALWGSYLVYTSSATTILRTFNCDSDFDTNRERNTVSFLRSDYSVSCNTQTHTIYVIYAWVMVFLIIVGCPAAYFFALFHVRRDLNPKNLKEAEEFVERHHSENQNAARRISDSLVNADESSGDDLNYVVVPIDEEPTQAQGKMLSDTTVESARDGLRRRNSAPIATELNSSPETSPPPDDAADMEAAIRAHFFHLSITILTTARELEGARLQLATLLFKKDEMVHELSRYPEMSRRFLSLFVVGNLLLQGTDNPKLIEWLDNMDSKIVALQQTINQLEATFETQEDAFAVAARENMAIVNPDREARLRSLSFLYVAYESRCWYWEVVRRNFFSVRRILVFTNEDRVSSLYTPVFIALAFLALYGYYRPYVDEKMDNFSTKAQLVAGGVDGGELDLIV</sequence>
<dbReference type="AlphaFoldDB" id="A0AAD7XIF9"/>
<keyword evidence="1" id="KW-0175">Coiled coil</keyword>
<accession>A0AAD7XIF9</accession>
<evidence type="ECO:0000313" key="4">
    <source>
        <dbReference type="EMBL" id="KAJ8599581.1"/>
    </source>
</evidence>